<name>A0A059KIP9_9BURK</name>
<keyword evidence="2" id="KW-1185">Reference proteome</keyword>
<proteinExistence type="predicted"/>
<organism evidence="1 2">
    <name type="scientific">Sphaerotilus natans subsp. natans DSM 6575</name>
    <dbReference type="NCBI Taxonomy" id="1286631"/>
    <lineage>
        <taxon>Bacteria</taxon>
        <taxon>Pseudomonadati</taxon>
        <taxon>Pseudomonadota</taxon>
        <taxon>Betaproteobacteria</taxon>
        <taxon>Burkholderiales</taxon>
        <taxon>Sphaerotilaceae</taxon>
        <taxon>Sphaerotilus</taxon>
    </lineage>
</organism>
<dbReference type="STRING" id="34103.SAMN05421778_10552"/>
<dbReference type="Proteomes" id="UP000026714">
    <property type="component" value="Unassembled WGS sequence"/>
</dbReference>
<gene>
    <name evidence="1" type="ORF">X805_30920</name>
</gene>
<dbReference type="eggNOG" id="ENOG5033DUA">
    <property type="taxonomic scope" value="Bacteria"/>
</dbReference>
<evidence type="ECO:0000313" key="2">
    <source>
        <dbReference type="Proteomes" id="UP000026714"/>
    </source>
</evidence>
<reference evidence="1 2" key="1">
    <citation type="journal article" date="2014" name="FEMS Microbiol. Ecol.">
        <title>Sphaerotilus natans encrusted with nanoball-shaped Fe(III) oxide minerals formed by nitrate-reducing mixotrophic Fe(II) oxidation.</title>
        <authorList>
            <person name="Park S."/>
            <person name="Kim D.H."/>
            <person name="Lee J.H."/>
            <person name="Hur H.G."/>
        </authorList>
    </citation>
    <scope>NUCLEOTIDE SEQUENCE [LARGE SCALE GENOMIC DNA]</scope>
    <source>
        <strain evidence="1 2">DSM 6575</strain>
    </source>
</reference>
<evidence type="ECO:0000313" key="1">
    <source>
        <dbReference type="EMBL" id="KDB51326.1"/>
    </source>
</evidence>
<comment type="caution">
    <text evidence="1">The sequence shown here is derived from an EMBL/GenBank/DDBJ whole genome shotgun (WGS) entry which is preliminary data.</text>
</comment>
<dbReference type="AlphaFoldDB" id="A0A059KIP9"/>
<protein>
    <submittedName>
        <fullName evidence="1">Uncharacterized protein</fullName>
    </submittedName>
</protein>
<accession>A0A059KIP9</accession>
<sequence>MAVPLQRQRHQEAEILRVLRELGRDPTALPRNDPGKAGPKAAVRQRLGHLPGWGVSVFNKAWERLRESGDIKDA</sequence>
<dbReference type="EMBL" id="AZRA01000087">
    <property type="protein sequence ID" value="KDB51326.1"/>
    <property type="molecule type" value="Genomic_DNA"/>
</dbReference>